<dbReference type="EMBL" id="CAKOFQ010007889">
    <property type="protein sequence ID" value="CAH2009534.1"/>
    <property type="molecule type" value="Genomic_DNA"/>
</dbReference>
<accession>A0A9P0MAK7</accession>
<keyword evidence="3" id="KW-1185">Reference proteome</keyword>
<evidence type="ECO:0000313" key="1">
    <source>
        <dbReference type="EMBL" id="CAH2009534.1"/>
    </source>
</evidence>
<name>A0A9P0MAK7_ACAOB</name>
<reference evidence="1" key="1">
    <citation type="submission" date="2022-03" db="EMBL/GenBank/DDBJ databases">
        <authorList>
            <person name="Sayadi A."/>
        </authorList>
    </citation>
    <scope>NUCLEOTIDE SEQUENCE</scope>
</reference>
<dbReference type="OrthoDB" id="6629625at2759"/>
<sequence>MEEVFIHDMKRKTYENINGTSTEYTIAQENDPSVTLQSRYTEAVTTADVT</sequence>
<organism evidence="1 3">
    <name type="scientific">Acanthoscelides obtectus</name>
    <name type="common">Bean weevil</name>
    <name type="synonym">Bruchus obtectus</name>
    <dbReference type="NCBI Taxonomy" id="200917"/>
    <lineage>
        <taxon>Eukaryota</taxon>
        <taxon>Metazoa</taxon>
        <taxon>Ecdysozoa</taxon>
        <taxon>Arthropoda</taxon>
        <taxon>Hexapoda</taxon>
        <taxon>Insecta</taxon>
        <taxon>Pterygota</taxon>
        <taxon>Neoptera</taxon>
        <taxon>Endopterygota</taxon>
        <taxon>Coleoptera</taxon>
        <taxon>Polyphaga</taxon>
        <taxon>Cucujiformia</taxon>
        <taxon>Chrysomeloidea</taxon>
        <taxon>Chrysomelidae</taxon>
        <taxon>Bruchinae</taxon>
        <taxon>Bruchini</taxon>
        <taxon>Acanthoscelides</taxon>
    </lineage>
</organism>
<gene>
    <name evidence="1" type="ORF">ACAOBT_LOCUS30928</name>
    <name evidence="2" type="ORF">ACAOBT_LOCUS38303</name>
</gene>
<dbReference type="AlphaFoldDB" id="A0A9P0MAK7"/>
<dbReference type="EMBL" id="CAKOFQ010011819">
    <property type="protein sequence ID" value="CAH2021095.1"/>
    <property type="molecule type" value="Genomic_DNA"/>
</dbReference>
<evidence type="ECO:0000313" key="3">
    <source>
        <dbReference type="Proteomes" id="UP001152888"/>
    </source>
</evidence>
<protein>
    <submittedName>
        <fullName evidence="1">Uncharacterized protein</fullName>
    </submittedName>
</protein>
<comment type="caution">
    <text evidence="1">The sequence shown here is derived from an EMBL/GenBank/DDBJ whole genome shotgun (WGS) entry which is preliminary data.</text>
</comment>
<proteinExistence type="predicted"/>
<dbReference type="Proteomes" id="UP001152888">
    <property type="component" value="Unassembled WGS sequence"/>
</dbReference>
<evidence type="ECO:0000313" key="2">
    <source>
        <dbReference type="EMBL" id="CAH2021095.1"/>
    </source>
</evidence>